<evidence type="ECO:0000256" key="4">
    <source>
        <dbReference type="ARBA" id="ARBA00022692"/>
    </source>
</evidence>
<accession>A0ABU9T056</accession>
<dbReference type="Proteomes" id="UP001461163">
    <property type="component" value="Unassembled WGS sequence"/>
</dbReference>
<keyword evidence="3" id="KW-1003">Cell membrane</keyword>
<proteinExistence type="inferred from homology"/>
<protein>
    <submittedName>
        <fullName evidence="9">Biopolymer transporter ExbD</fullName>
    </submittedName>
</protein>
<reference evidence="9 10" key="1">
    <citation type="submission" date="2024-03" db="EMBL/GenBank/DDBJ databases">
        <title>Community enrichment and isolation of bacterial strains for fucoidan degradation.</title>
        <authorList>
            <person name="Sichert A."/>
        </authorList>
    </citation>
    <scope>NUCLEOTIDE SEQUENCE [LARGE SCALE GENOMIC DNA]</scope>
    <source>
        <strain evidence="9 10">AS12</strain>
    </source>
</reference>
<dbReference type="EMBL" id="JBBMQS010000014">
    <property type="protein sequence ID" value="MEM5499523.1"/>
    <property type="molecule type" value="Genomic_DNA"/>
</dbReference>
<evidence type="ECO:0000256" key="6">
    <source>
        <dbReference type="ARBA" id="ARBA00023136"/>
    </source>
</evidence>
<keyword evidence="10" id="KW-1185">Reference proteome</keyword>
<sequence>MSSLLLPQRRKQSISLTALIDVVFILLMFFMLTSSFTKFSAVEMQSSLAASVLSDSKPQLLRLSVDGQLSYAQVALGDSAALTDVALSSEFDASLPTVLQPAAETQVQVIVDALSRMKVLGFTQVTLGKLRPQANAIAGQK</sequence>
<comment type="similarity">
    <text evidence="2 7">Belongs to the ExbD/TolR family.</text>
</comment>
<dbReference type="RefSeq" id="WP_342882628.1">
    <property type="nucleotide sequence ID" value="NZ_JBBMQS010000014.1"/>
</dbReference>
<gene>
    <name evidence="9" type="ORF">WNY77_19080</name>
</gene>
<dbReference type="Pfam" id="PF02472">
    <property type="entry name" value="ExbD"/>
    <property type="match status" value="1"/>
</dbReference>
<evidence type="ECO:0000256" key="1">
    <source>
        <dbReference type="ARBA" id="ARBA00004162"/>
    </source>
</evidence>
<keyword evidence="5 8" id="KW-1133">Transmembrane helix</keyword>
<evidence type="ECO:0000256" key="7">
    <source>
        <dbReference type="RuleBase" id="RU003879"/>
    </source>
</evidence>
<evidence type="ECO:0000256" key="2">
    <source>
        <dbReference type="ARBA" id="ARBA00005811"/>
    </source>
</evidence>
<comment type="subcellular location">
    <subcellularLocation>
        <location evidence="1">Cell membrane</location>
        <topology evidence="1">Single-pass membrane protein</topology>
    </subcellularLocation>
    <subcellularLocation>
        <location evidence="7">Cell membrane</location>
        <topology evidence="7">Single-pass type II membrane protein</topology>
    </subcellularLocation>
</comment>
<comment type="caution">
    <text evidence="9">The sequence shown here is derived from an EMBL/GenBank/DDBJ whole genome shotgun (WGS) entry which is preliminary data.</text>
</comment>
<evidence type="ECO:0000256" key="8">
    <source>
        <dbReference type="SAM" id="Phobius"/>
    </source>
</evidence>
<evidence type="ECO:0000256" key="3">
    <source>
        <dbReference type="ARBA" id="ARBA00022475"/>
    </source>
</evidence>
<name>A0ABU9T056_9ALTE</name>
<keyword evidence="6 8" id="KW-0472">Membrane</keyword>
<evidence type="ECO:0000313" key="10">
    <source>
        <dbReference type="Proteomes" id="UP001461163"/>
    </source>
</evidence>
<feature type="transmembrane region" description="Helical" evidence="8">
    <location>
        <begin position="12"/>
        <end position="32"/>
    </location>
</feature>
<evidence type="ECO:0000313" key="9">
    <source>
        <dbReference type="EMBL" id="MEM5499523.1"/>
    </source>
</evidence>
<dbReference type="InterPro" id="IPR003400">
    <property type="entry name" value="ExbD"/>
</dbReference>
<keyword evidence="7" id="KW-0813">Transport</keyword>
<dbReference type="PANTHER" id="PTHR30558:SF3">
    <property type="entry name" value="BIOPOLYMER TRANSPORT PROTEIN EXBD-RELATED"/>
    <property type="match status" value="1"/>
</dbReference>
<organism evidence="9 10">
    <name type="scientific">Paraglaciecola mesophila</name>
    <dbReference type="NCBI Taxonomy" id="197222"/>
    <lineage>
        <taxon>Bacteria</taxon>
        <taxon>Pseudomonadati</taxon>
        <taxon>Pseudomonadota</taxon>
        <taxon>Gammaproteobacteria</taxon>
        <taxon>Alteromonadales</taxon>
        <taxon>Alteromonadaceae</taxon>
        <taxon>Paraglaciecola</taxon>
    </lineage>
</organism>
<evidence type="ECO:0000256" key="5">
    <source>
        <dbReference type="ARBA" id="ARBA00022989"/>
    </source>
</evidence>
<dbReference type="PANTHER" id="PTHR30558">
    <property type="entry name" value="EXBD MEMBRANE COMPONENT OF PMF-DRIVEN MACROMOLECULE IMPORT SYSTEM"/>
    <property type="match status" value="1"/>
</dbReference>
<keyword evidence="4 7" id="KW-0812">Transmembrane</keyword>
<keyword evidence="7" id="KW-0653">Protein transport</keyword>